<dbReference type="Proteomes" id="UP000229511">
    <property type="component" value="Genome"/>
</dbReference>
<protein>
    <submittedName>
        <fullName evidence="1">Uncharacterized protein</fullName>
    </submittedName>
</protein>
<evidence type="ECO:0000313" key="1">
    <source>
        <dbReference type="EMBL" id="ANA87278.1"/>
    </source>
</evidence>
<proteinExistence type="predicted"/>
<sequence>MKHVAYVLKKEFTKVEYDTFGNETKEHIVFDEPKQKMIASGGEAYCLAAIAKYKEKHPDAECGVIESLVNGDPWYKFWSSL</sequence>
<organism evidence="1 2">
    <name type="scientific">Gordonia phage PatrickStar</name>
    <dbReference type="NCBI Taxonomy" id="1838076"/>
    <lineage>
        <taxon>Viruses</taxon>
        <taxon>Duplodnaviria</taxon>
        <taxon>Heunggongvirae</taxon>
        <taxon>Uroviricota</taxon>
        <taxon>Caudoviricetes</taxon>
        <taxon>Orchidvirus</taxon>
        <taxon>Orchidvirus orchid</taxon>
    </lineage>
</organism>
<accession>A0A160DGV9</accession>
<name>A0A160DGV9_9CAUD</name>
<reference evidence="1 2" key="1">
    <citation type="submission" date="2016-03" db="EMBL/GenBank/DDBJ databases">
        <authorList>
            <person name="Rimple P."/>
            <person name="Montgomery M.T."/>
            <person name="Guerrero C.A."/>
            <person name="Mavrich T.N."/>
            <person name="Pope W.H."/>
            <person name="Garlena R.A."/>
            <person name="Russell D.A."/>
            <person name="Jacobs-Sera D."/>
            <person name="Hendrix R.W."/>
            <person name="Hatfull G.F."/>
        </authorList>
    </citation>
    <scope>NUCLEOTIDE SEQUENCE [LARGE SCALE GENOMIC DNA]</scope>
</reference>
<gene>
    <name evidence="1" type="primary">44</name>
    <name evidence="1" type="ORF">PBI_PATRICKSTAR_44</name>
</gene>
<evidence type="ECO:0000313" key="2">
    <source>
        <dbReference type="Proteomes" id="UP000229511"/>
    </source>
</evidence>
<dbReference type="EMBL" id="KU998252">
    <property type="protein sequence ID" value="ANA87278.1"/>
    <property type="molecule type" value="Genomic_DNA"/>
</dbReference>